<dbReference type="Pfam" id="PF01812">
    <property type="entry name" value="5-FTHF_cyc-lig"/>
    <property type="match status" value="1"/>
</dbReference>
<keyword evidence="6" id="KW-1185">Reference proteome</keyword>
<dbReference type="SUPFAM" id="SSF100950">
    <property type="entry name" value="NagB/RpiA/CoA transferase-like"/>
    <property type="match status" value="1"/>
</dbReference>
<reference evidence="6" key="1">
    <citation type="journal article" date="2019" name="Int. J. Syst. Evol. Microbiol.">
        <title>The Global Catalogue of Microorganisms (GCM) 10K type strain sequencing project: providing services to taxonomists for standard genome sequencing and annotation.</title>
        <authorList>
            <consortium name="The Broad Institute Genomics Platform"/>
            <consortium name="The Broad Institute Genome Sequencing Center for Infectious Disease"/>
            <person name="Wu L."/>
            <person name="Ma J."/>
        </authorList>
    </citation>
    <scope>NUCLEOTIDE SEQUENCE [LARGE SCALE GENOMIC DNA]</scope>
    <source>
        <strain evidence="6">CGMCC 1.18575</strain>
    </source>
</reference>
<keyword evidence="3 4" id="KW-0067">ATP-binding</keyword>
<keyword evidence="4" id="KW-0460">Magnesium</keyword>
<accession>A0ABW0HV09</accession>
<comment type="catalytic activity">
    <reaction evidence="4">
        <text>(6S)-5-formyl-5,6,7,8-tetrahydrofolate + ATP = (6R)-5,10-methenyltetrahydrofolate + ADP + phosphate</text>
        <dbReference type="Rhea" id="RHEA:10488"/>
        <dbReference type="ChEBI" id="CHEBI:30616"/>
        <dbReference type="ChEBI" id="CHEBI:43474"/>
        <dbReference type="ChEBI" id="CHEBI:57455"/>
        <dbReference type="ChEBI" id="CHEBI:57457"/>
        <dbReference type="ChEBI" id="CHEBI:456216"/>
        <dbReference type="EC" id="6.3.3.2"/>
    </reaction>
</comment>
<evidence type="ECO:0000313" key="5">
    <source>
        <dbReference type="EMBL" id="MFC5405055.1"/>
    </source>
</evidence>
<keyword evidence="4" id="KW-0479">Metal-binding</keyword>
<dbReference type="EC" id="6.3.3.2" evidence="4"/>
<dbReference type="InterPro" id="IPR024185">
    <property type="entry name" value="FTHF_cligase-like_sf"/>
</dbReference>
<evidence type="ECO:0000256" key="4">
    <source>
        <dbReference type="RuleBase" id="RU361279"/>
    </source>
</evidence>
<comment type="caution">
    <text evidence="5">The sequence shown here is derived from an EMBL/GenBank/DDBJ whole genome shotgun (WGS) entry which is preliminary data.</text>
</comment>
<name>A0ABW0HV09_9BACL</name>
<gene>
    <name evidence="5" type="ORF">ACFPOF_20115</name>
</gene>
<dbReference type="PANTHER" id="PTHR23407">
    <property type="entry name" value="ATPASE INHIBITOR/5-FORMYLTETRAHYDROFOLATE CYCLO-LIGASE"/>
    <property type="match status" value="1"/>
</dbReference>
<dbReference type="InterPro" id="IPR002698">
    <property type="entry name" value="FTHF_cligase"/>
</dbReference>
<keyword evidence="5" id="KW-0436">Ligase</keyword>
<dbReference type="Gene3D" id="3.40.50.10420">
    <property type="entry name" value="NagB/RpiA/CoA transferase-like"/>
    <property type="match status" value="1"/>
</dbReference>
<dbReference type="InterPro" id="IPR037171">
    <property type="entry name" value="NagB/RpiA_transferase-like"/>
</dbReference>
<comment type="cofactor">
    <cofactor evidence="4">
        <name>Mg(2+)</name>
        <dbReference type="ChEBI" id="CHEBI:18420"/>
    </cofactor>
</comment>
<dbReference type="PIRSF" id="PIRSF006806">
    <property type="entry name" value="FTHF_cligase"/>
    <property type="match status" value="1"/>
</dbReference>
<proteinExistence type="inferred from homology"/>
<dbReference type="PANTHER" id="PTHR23407:SF1">
    <property type="entry name" value="5-FORMYLTETRAHYDROFOLATE CYCLO-LIGASE"/>
    <property type="match status" value="1"/>
</dbReference>
<organism evidence="5 6">
    <name type="scientific">Cohnella soli</name>
    <dbReference type="NCBI Taxonomy" id="425005"/>
    <lineage>
        <taxon>Bacteria</taxon>
        <taxon>Bacillati</taxon>
        <taxon>Bacillota</taxon>
        <taxon>Bacilli</taxon>
        <taxon>Bacillales</taxon>
        <taxon>Paenibacillaceae</taxon>
        <taxon>Cohnella</taxon>
    </lineage>
</organism>
<dbReference type="RefSeq" id="WP_378135902.1">
    <property type="nucleotide sequence ID" value="NZ_JBHSMI010000028.1"/>
</dbReference>
<evidence type="ECO:0000256" key="3">
    <source>
        <dbReference type="ARBA" id="ARBA00022840"/>
    </source>
</evidence>
<protein>
    <recommendedName>
        <fullName evidence="4">5-formyltetrahydrofolate cyclo-ligase</fullName>
        <ecNumber evidence="4">6.3.3.2</ecNumber>
    </recommendedName>
</protein>
<keyword evidence="2 4" id="KW-0547">Nucleotide-binding</keyword>
<dbReference type="GO" id="GO:0030272">
    <property type="term" value="F:5-formyltetrahydrofolate cyclo-ligase activity"/>
    <property type="evidence" value="ECO:0007669"/>
    <property type="project" value="UniProtKB-EC"/>
</dbReference>
<evidence type="ECO:0000256" key="2">
    <source>
        <dbReference type="ARBA" id="ARBA00022741"/>
    </source>
</evidence>
<dbReference type="EMBL" id="JBHSMI010000028">
    <property type="protein sequence ID" value="MFC5405055.1"/>
    <property type="molecule type" value="Genomic_DNA"/>
</dbReference>
<sequence length="223" mass="25008">MTDHKFLESASKSEWRRRMAEARDGITPEERQRLSREISETIENDILRSLREKLGRSLRVALFAAFKSEASPFALFEFCRAAGDRTFATRMLDGGENLELREVEKITDWVGGRWGVPEPDPGITRPMNESEVLDVVIVPGLAFDRHGGRLGYGGGYYDRLYAELTGRMAYGTSEYRMLWIGFAFSVQLVNGRLPKELHDLQLDAVATDQGVVRLTCGDKGGSG</sequence>
<evidence type="ECO:0000313" key="6">
    <source>
        <dbReference type="Proteomes" id="UP001596113"/>
    </source>
</evidence>
<dbReference type="Proteomes" id="UP001596113">
    <property type="component" value="Unassembled WGS sequence"/>
</dbReference>
<evidence type="ECO:0000256" key="1">
    <source>
        <dbReference type="ARBA" id="ARBA00010638"/>
    </source>
</evidence>
<dbReference type="NCBIfam" id="TIGR02727">
    <property type="entry name" value="MTHFS_bact"/>
    <property type="match status" value="1"/>
</dbReference>
<comment type="similarity">
    <text evidence="1 4">Belongs to the 5-formyltetrahydrofolate cyclo-ligase family.</text>
</comment>